<feature type="transmembrane region" description="Helical" evidence="1">
    <location>
        <begin position="20"/>
        <end position="41"/>
    </location>
</feature>
<dbReference type="EMBL" id="NAOO01000004">
    <property type="protein sequence ID" value="RFB99937.1"/>
    <property type="molecule type" value="Genomic_DNA"/>
</dbReference>
<name>A0A3E1BXK0_RHILT</name>
<evidence type="ECO:0000313" key="3">
    <source>
        <dbReference type="Proteomes" id="UP000256748"/>
    </source>
</evidence>
<dbReference type="AlphaFoldDB" id="A0A3E1BXK0"/>
<keyword evidence="1" id="KW-0472">Membrane</keyword>
<dbReference type="RefSeq" id="WP_116272606.1">
    <property type="nucleotide sequence ID" value="NZ_KZ859521.1"/>
</dbReference>
<accession>A0A3E1BXK0</accession>
<gene>
    <name evidence="2" type="ORF">B5K10_05385</name>
</gene>
<dbReference type="Proteomes" id="UP000256748">
    <property type="component" value="Unassembled WGS sequence"/>
</dbReference>
<protein>
    <submittedName>
        <fullName evidence="2">Uncharacterized protein</fullName>
    </submittedName>
</protein>
<organism evidence="2 3">
    <name type="scientific">Rhizobium leguminosarum bv. trifolii</name>
    <dbReference type="NCBI Taxonomy" id="386"/>
    <lineage>
        <taxon>Bacteria</taxon>
        <taxon>Pseudomonadati</taxon>
        <taxon>Pseudomonadota</taxon>
        <taxon>Alphaproteobacteria</taxon>
        <taxon>Hyphomicrobiales</taxon>
        <taxon>Rhizobiaceae</taxon>
        <taxon>Rhizobium/Agrobacterium group</taxon>
        <taxon>Rhizobium</taxon>
    </lineage>
</organism>
<proteinExistence type="predicted"/>
<evidence type="ECO:0000256" key="1">
    <source>
        <dbReference type="SAM" id="Phobius"/>
    </source>
</evidence>
<sequence length="103" mass="10989">MPHYGNPAHTAMMGNAAGMAVIAAAGVGFANAIGDAVGAAARARYERRYDDALSTATRHADEMEELARLAMTMLAELEGENSRLRAACSQRQQVINLLKGRRS</sequence>
<evidence type="ECO:0000313" key="2">
    <source>
        <dbReference type="EMBL" id="RFB99937.1"/>
    </source>
</evidence>
<keyword evidence="1" id="KW-0812">Transmembrane</keyword>
<comment type="caution">
    <text evidence="2">The sequence shown here is derived from an EMBL/GenBank/DDBJ whole genome shotgun (WGS) entry which is preliminary data.</text>
</comment>
<reference evidence="2 3" key="1">
    <citation type="submission" date="2017-03" db="EMBL/GenBank/DDBJ databases">
        <title>Genome analysis of Rhizobial strains effectives or ineffectives for nitrogen fixation isolated from bean seeds.</title>
        <authorList>
            <person name="Peralta H."/>
            <person name="Aguilar-Vera A."/>
            <person name="Mora Y."/>
            <person name="Vargas-Lagunas C."/>
            <person name="Girard L."/>
            <person name="Mora J."/>
        </authorList>
    </citation>
    <scope>NUCLEOTIDE SEQUENCE [LARGE SCALE GENOMIC DNA]</scope>
    <source>
        <strain evidence="2 3">CCGM5</strain>
    </source>
</reference>
<keyword evidence="1" id="KW-1133">Transmembrane helix</keyword>